<comment type="caution">
    <text evidence="5">The sequence shown here is derived from an EMBL/GenBank/DDBJ whole genome shotgun (WGS) entry which is preliminary data.</text>
</comment>
<proteinExistence type="predicted"/>
<reference evidence="6" key="1">
    <citation type="submission" date="2016-03" db="EMBL/GenBank/DDBJ databases">
        <authorList>
            <person name="Heylen K."/>
            <person name="De Vos P."/>
            <person name="Vekeman B."/>
        </authorList>
    </citation>
    <scope>NUCLEOTIDE SEQUENCE [LARGE SCALE GENOMIC DNA]</scope>
    <source>
        <strain evidence="6">R-45383</strain>
    </source>
</reference>
<dbReference type="OrthoDB" id="5571577at2"/>
<evidence type="ECO:0000256" key="1">
    <source>
        <dbReference type="ARBA" id="ARBA00023015"/>
    </source>
</evidence>
<name>A0A177P621_9GAMM</name>
<feature type="domain" description="HTH luxR-type" evidence="4">
    <location>
        <begin position="130"/>
        <end position="195"/>
    </location>
</feature>
<dbReference type="AlphaFoldDB" id="A0A177P621"/>
<dbReference type="InterPro" id="IPR016032">
    <property type="entry name" value="Sig_transdc_resp-reg_C-effctor"/>
</dbReference>
<dbReference type="SUPFAM" id="SSF46894">
    <property type="entry name" value="C-terminal effector domain of the bipartite response regulators"/>
    <property type="match status" value="1"/>
</dbReference>
<dbReference type="Gene3D" id="3.40.50.2300">
    <property type="match status" value="1"/>
</dbReference>
<dbReference type="CDD" id="cd06170">
    <property type="entry name" value="LuxR_C_like"/>
    <property type="match status" value="1"/>
</dbReference>
<organism evidence="5 6">
    <name type="scientific">Methylomonas koyamae</name>
    <dbReference type="NCBI Taxonomy" id="702114"/>
    <lineage>
        <taxon>Bacteria</taxon>
        <taxon>Pseudomonadati</taxon>
        <taxon>Pseudomonadota</taxon>
        <taxon>Gammaproteobacteria</taxon>
        <taxon>Methylococcales</taxon>
        <taxon>Methylococcaceae</taxon>
        <taxon>Methylomonas</taxon>
    </lineage>
</organism>
<dbReference type="PROSITE" id="PS50043">
    <property type="entry name" value="HTH_LUXR_2"/>
    <property type="match status" value="1"/>
</dbReference>
<dbReference type="PANTHER" id="PTHR43214:SF41">
    <property type="entry name" value="NITRATE_NITRITE RESPONSE REGULATOR PROTEIN NARP"/>
    <property type="match status" value="1"/>
</dbReference>
<evidence type="ECO:0000313" key="6">
    <source>
        <dbReference type="Proteomes" id="UP000077628"/>
    </source>
</evidence>
<keyword evidence="2" id="KW-0238">DNA-binding</keyword>
<dbReference type="Pfam" id="PF00196">
    <property type="entry name" value="GerE"/>
    <property type="match status" value="1"/>
</dbReference>
<dbReference type="Proteomes" id="UP000077628">
    <property type="component" value="Unassembled WGS sequence"/>
</dbReference>
<dbReference type="EMBL" id="LUUK01000036">
    <property type="protein sequence ID" value="OAI25685.1"/>
    <property type="molecule type" value="Genomic_DNA"/>
</dbReference>
<dbReference type="RefSeq" id="WP_064024989.1">
    <property type="nucleotide sequence ID" value="NZ_LUUK01000036.1"/>
</dbReference>
<keyword evidence="1" id="KW-0805">Transcription regulation</keyword>
<sequence>MSVTLRAVLSGAEAEALGIDVAVLAARGIALSPEDGITTDHADIVLLAGAGLPTRIRSLASTYPDCKIAAVIEMSVDDALSCLASGALGVLLAPLPADRLARILVQIAAGGYFIDQRIAQMLALRQLKKILEPFSALSSREYDVFCLLADGKSLAEIAVQLGVSRKTVSNTQTQIKLKLGLSGRPAIVACAKRHGLVG</sequence>
<evidence type="ECO:0000259" key="4">
    <source>
        <dbReference type="PROSITE" id="PS50043"/>
    </source>
</evidence>
<evidence type="ECO:0000313" key="5">
    <source>
        <dbReference type="EMBL" id="OAI25685.1"/>
    </source>
</evidence>
<keyword evidence="3" id="KW-0804">Transcription</keyword>
<evidence type="ECO:0000256" key="2">
    <source>
        <dbReference type="ARBA" id="ARBA00023125"/>
    </source>
</evidence>
<protein>
    <recommendedName>
        <fullName evidence="4">HTH luxR-type domain-containing protein</fullName>
    </recommendedName>
</protein>
<evidence type="ECO:0000256" key="3">
    <source>
        <dbReference type="ARBA" id="ARBA00023163"/>
    </source>
</evidence>
<dbReference type="STRING" id="702114.A1355_19435"/>
<dbReference type="InterPro" id="IPR039420">
    <property type="entry name" value="WalR-like"/>
</dbReference>
<dbReference type="GO" id="GO:0006355">
    <property type="term" value="P:regulation of DNA-templated transcription"/>
    <property type="evidence" value="ECO:0007669"/>
    <property type="project" value="InterPro"/>
</dbReference>
<dbReference type="PANTHER" id="PTHR43214">
    <property type="entry name" value="TWO-COMPONENT RESPONSE REGULATOR"/>
    <property type="match status" value="1"/>
</dbReference>
<dbReference type="InterPro" id="IPR000792">
    <property type="entry name" value="Tscrpt_reg_LuxR_C"/>
</dbReference>
<keyword evidence="6" id="KW-1185">Reference proteome</keyword>
<dbReference type="GO" id="GO:0003677">
    <property type="term" value="F:DNA binding"/>
    <property type="evidence" value="ECO:0007669"/>
    <property type="project" value="UniProtKB-KW"/>
</dbReference>
<accession>A0A177P621</accession>
<gene>
    <name evidence="5" type="ORF">A1355_19435</name>
</gene>
<dbReference type="SMART" id="SM00421">
    <property type="entry name" value="HTH_LUXR"/>
    <property type="match status" value="1"/>
</dbReference>
<dbReference type="PRINTS" id="PR00038">
    <property type="entry name" value="HTHLUXR"/>
</dbReference>